<dbReference type="EMBL" id="JWJG01000028">
    <property type="protein sequence ID" value="KIF81532.1"/>
    <property type="molecule type" value="Genomic_DNA"/>
</dbReference>
<dbReference type="InterPro" id="IPR052344">
    <property type="entry name" value="Transposase-related"/>
</dbReference>
<dbReference type="Pfam" id="PF13005">
    <property type="entry name" value="zf-IS66"/>
    <property type="match status" value="1"/>
</dbReference>
<evidence type="ECO:0000259" key="4">
    <source>
        <dbReference type="Pfam" id="PF13005"/>
    </source>
</evidence>
<dbReference type="InterPro" id="IPR024474">
    <property type="entry name" value="Znf_dom_IS66"/>
</dbReference>
<dbReference type="OrthoDB" id="9794514at2"/>
<name>A0A0C1YM11_9BURK</name>
<dbReference type="NCBIfam" id="NF033517">
    <property type="entry name" value="transpos_IS66"/>
    <property type="match status" value="1"/>
</dbReference>
<dbReference type="AlphaFoldDB" id="A0A0C1YM11"/>
<keyword evidence="8" id="KW-1185">Reference proteome</keyword>
<feature type="domain" description="Transposase IS66 zinc-finger binding" evidence="4">
    <location>
        <begin position="121"/>
        <end position="165"/>
    </location>
</feature>
<keyword evidence="1" id="KW-0175">Coiled coil</keyword>
<proteinExistence type="predicted"/>
<dbReference type="STRING" id="709839.TSA66_13115"/>
<comment type="caution">
    <text evidence="7">The sequence shown here is derived from an EMBL/GenBank/DDBJ whole genome shotgun (WGS) entry which is preliminary data.</text>
</comment>
<evidence type="ECO:0000313" key="7">
    <source>
        <dbReference type="EMBL" id="KIF81532.1"/>
    </source>
</evidence>
<dbReference type="Pfam" id="PF13817">
    <property type="entry name" value="DDE_Tnp_IS66_C"/>
    <property type="match status" value="1"/>
</dbReference>
<gene>
    <name evidence="7" type="ORF">TSA66_13115</name>
</gene>
<reference evidence="7 8" key="1">
    <citation type="submission" date="2014-12" db="EMBL/GenBank/DDBJ databases">
        <title>Denitrispirillum autotrophicum gen. nov., sp. nov., Denitrifying, Facultatively Autotrophic Bacteria Isolated from Rice Paddy Soil.</title>
        <authorList>
            <person name="Ishii S."/>
            <person name="Ashida N."/>
            <person name="Ohno H."/>
            <person name="Otsuka S."/>
            <person name="Yokota A."/>
            <person name="Senoo K."/>
        </authorList>
    </citation>
    <scope>NUCLEOTIDE SEQUENCE [LARGE SCALE GENOMIC DNA]</scope>
    <source>
        <strain evidence="7 8">TSA66</strain>
    </source>
</reference>
<evidence type="ECO:0000313" key="8">
    <source>
        <dbReference type="Proteomes" id="UP000031572"/>
    </source>
</evidence>
<feature type="domain" description="Transposase TnpC homeodomain" evidence="5">
    <location>
        <begin position="38"/>
        <end position="113"/>
    </location>
</feature>
<evidence type="ECO:0000259" key="3">
    <source>
        <dbReference type="Pfam" id="PF03050"/>
    </source>
</evidence>
<feature type="region of interest" description="Disordered" evidence="2">
    <location>
        <begin position="73"/>
        <end position="108"/>
    </location>
</feature>
<sequence>MQNVMITAEELEALRQAAQERDALRGELRVVTLERGLLKERVQAYLHKLYAARSEARSAGQKDLFFNEAETLAPTASAEPAKEDEPGVEVASHLRKKRGGRKPLDPALPRDVVRHELPESERICPHDGSVLIEIGAEISEQLDIIPQQVRVIQHQRIKYACPCCDGGIKVTPAAARVIPKGLLTEAALAWIVTAKYQDGLPLYRQAALLRRFGGDLSRTTLAASVVRVGQAVQPIINLLRDVLLESELVYGDETELQVLKEPGRSPQTQSYLWAQMNGTGPPVRLFGYSPGRGTSHALKLYAGMTKGAVLMTDGYEVYNAIAATHGLVHLGCWVHCRRYFIEAEDVLPKESRTPQQPATQFIAAIGKLYAAEARARHADAAHRQRLRARYSAHVLKHIERLLLTYQPIVTPNSKLGRALAYLSGQWSKLTRYIENGLWPIDNNQCENAIRPFVIGRKGWLFADTVGGATASANLYSIIETCKANNVNPYAYLIKLLRALPLATTADDYEALLPWKISLPTTRL</sequence>
<organism evidence="7 8">
    <name type="scientific">Noviherbaspirillum autotrophicum</name>
    <dbReference type="NCBI Taxonomy" id="709839"/>
    <lineage>
        <taxon>Bacteria</taxon>
        <taxon>Pseudomonadati</taxon>
        <taxon>Pseudomonadota</taxon>
        <taxon>Betaproteobacteria</taxon>
        <taxon>Burkholderiales</taxon>
        <taxon>Oxalobacteraceae</taxon>
        <taxon>Noviherbaspirillum</taxon>
    </lineage>
</organism>
<accession>A0A0C1YM11</accession>
<feature type="domain" description="Transposase IS66 central" evidence="3">
    <location>
        <begin position="180"/>
        <end position="469"/>
    </location>
</feature>
<dbReference type="InterPro" id="IPR039552">
    <property type="entry name" value="IS66_C"/>
</dbReference>
<feature type="coiled-coil region" evidence="1">
    <location>
        <begin position="1"/>
        <end position="34"/>
    </location>
</feature>
<evidence type="ECO:0008006" key="9">
    <source>
        <dbReference type="Google" id="ProtNLM"/>
    </source>
</evidence>
<dbReference type="InterPro" id="IPR004291">
    <property type="entry name" value="Transposase_IS66_central"/>
</dbReference>
<dbReference type="PANTHER" id="PTHR33678">
    <property type="entry name" value="BLL1576 PROTEIN"/>
    <property type="match status" value="1"/>
</dbReference>
<feature type="domain" description="Transposase IS66 C-terminal" evidence="6">
    <location>
        <begin position="476"/>
        <end position="514"/>
    </location>
</feature>
<evidence type="ECO:0000256" key="2">
    <source>
        <dbReference type="SAM" id="MobiDB-lite"/>
    </source>
</evidence>
<dbReference type="Pfam" id="PF13007">
    <property type="entry name" value="LZ_Tnp_IS66"/>
    <property type="match status" value="1"/>
</dbReference>
<evidence type="ECO:0000259" key="6">
    <source>
        <dbReference type="Pfam" id="PF13817"/>
    </source>
</evidence>
<dbReference type="Proteomes" id="UP000031572">
    <property type="component" value="Unassembled WGS sequence"/>
</dbReference>
<dbReference type="InterPro" id="IPR024463">
    <property type="entry name" value="Transposase_TnpC_homeodom"/>
</dbReference>
<evidence type="ECO:0000256" key="1">
    <source>
        <dbReference type="SAM" id="Coils"/>
    </source>
</evidence>
<evidence type="ECO:0000259" key="5">
    <source>
        <dbReference type="Pfam" id="PF13007"/>
    </source>
</evidence>
<dbReference type="Pfam" id="PF03050">
    <property type="entry name" value="DDE_Tnp_IS66"/>
    <property type="match status" value="1"/>
</dbReference>
<protein>
    <recommendedName>
        <fullName evidence="9">Transposase</fullName>
    </recommendedName>
</protein>
<dbReference type="PANTHER" id="PTHR33678:SF1">
    <property type="entry name" value="BLL1576 PROTEIN"/>
    <property type="match status" value="1"/>
</dbReference>